<dbReference type="EMBL" id="CP015600">
    <property type="protein sequence ID" value="ANF86329.1"/>
    <property type="molecule type" value="Genomic_DNA"/>
</dbReference>
<dbReference type="InterPro" id="IPR016163">
    <property type="entry name" value="Ald_DH_C"/>
</dbReference>
<evidence type="ECO:0000259" key="4">
    <source>
        <dbReference type="Pfam" id="PF00171"/>
    </source>
</evidence>
<dbReference type="STRING" id="219572.A7J50_2940"/>
<dbReference type="InterPro" id="IPR016161">
    <property type="entry name" value="Ald_DH/histidinol_DH"/>
</dbReference>
<dbReference type="InterPro" id="IPR015590">
    <property type="entry name" value="Aldehyde_DH_dom"/>
</dbReference>
<evidence type="ECO:0000313" key="5">
    <source>
        <dbReference type="EMBL" id="ANF86329.1"/>
    </source>
</evidence>
<dbReference type="FunFam" id="3.40.309.10:FF:000010">
    <property type="entry name" value="Gamma-aminobutyraldehyde dehydrogenase"/>
    <property type="match status" value="1"/>
</dbReference>
<protein>
    <submittedName>
        <fullName evidence="5">Succinate-semialdehyde dehdyrogenase</fullName>
    </submittedName>
</protein>
<dbReference type="InterPro" id="IPR016162">
    <property type="entry name" value="Ald_DH_N"/>
</dbReference>
<evidence type="ECO:0000256" key="3">
    <source>
        <dbReference type="ARBA" id="ARBA00023002"/>
    </source>
</evidence>
<name>A0A172Z2W0_9PSED</name>
<dbReference type="GO" id="GO:0004777">
    <property type="term" value="F:succinate-semialdehyde dehydrogenase (NAD+) activity"/>
    <property type="evidence" value="ECO:0007669"/>
    <property type="project" value="TreeGrafter"/>
</dbReference>
<dbReference type="GO" id="GO:0004030">
    <property type="term" value="F:aldehyde dehydrogenase [NAD(P)+] activity"/>
    <property type="evidence" value="ECO:0007669"/>
    <property type="project" value="InterPro"/>
</dbReference>
<dbReference type="SUPFAM" id="SSF53720">
    <property type="entry name" value="ALDH-like"/>
    <property type="match status" value="1"/>
</dbReference>
<dbReference type="CDD" id="cd07100">
    <property type="entry name" value="ALDH_SSADH1_GabD1"/>
    <property type="match status" value="1"/>
</dbReference>
<dbReference type="Gene3D" id="3.40.605.10">
    <property type="entry name" value="Aldehyde Dehydrogenase, Chain A, domain 1"/>
    <property type="match status" value="1"/>
</dbReference>
<keyword evidence="2" id="KW-0521">NADP</keyword>
<dbReference type="InterPro" id="IPR047110">
    <property type="entry name" value="GABD/Sad-like"/>
</dbReference>
<keyword evidence="3" id="KW-0560">Oxidoreductase</keyword>
<accession>A0A172Z2W0</accession>
<dbReference type="Pfam" id="PF00171">
    <property type="entry name" value="Aldedh"/>
    <property type="match status" value="1"/>
</dbReference>
<dbReference type="PANTHER" id="PTHR43217">
    <property type="entry name" value="SUCCINATE SEMIALDEHYDE DEHYDROGENASE [NAD(P)+] SAD"/>
    <property type="match status" value="1"/>
</dbReference>
<comment type="similarity">
    <text evidence="1">Belongs to the aldehyde dehydrogenase family.</text>
</comment>
<gene>
    <name evidence="5" type="ORF">A7J50_2940</name>
</gene>
<dbReference type="Proteomes" id="UP000077829">
    <property type="component" value="Chromosome"/>
</dbReference>
<dbReference type="AlphaFoldDB" id="A0A172Z2W0"/>
<dbReference type="KEGG" id="panr:A7J50_2940"/>
<sequence length="476" mass="51624">MPNSIGVRDLKGKAFIMAYTSVNPSDGRLLESFEQISDEALEAKLAAAQRCFQSWKHTSYTARAAIIGRAADLMRSRADEFARLATLEMGKRISEARGEVSFSADILDYYRENAERFLMRRKLHPEEGEAHIESSPIGVIFGVEPWNFPYYQLARVAGPHLMAGNVLLVKHAGCVPQCAMAFEALLIEAGAPVGLYTNLLISHEQSDSVVDDPRVKGVALTGSVPAGRSLAARAGANLKPSSMELGGSDAFIVLEDADMDLTVKWAVWGRMYNCGQTCCAAKRFIVVEDVADVFIQRFRAALAELEPGDPMHESTTLGPLSTESALQQLLVQVDDAVFSGAEVLLGGGRIHRPGSYMSPTILTNITPDNPAYKGEFFGPVALFFRVKNEEAAIALANDSDFGLGGSVFTEDVGRGLRVASRVDTGMMFINNISWSDAELPFGGIKNSGYGRELGDIGIQAFVNKKLVRYVDIDAPV</sequence>
<dbReference type="InterPro" id="IPR044148">
    <property type="entry name" value="ALDH_GabD1-like"/>
</dbReference>
<dbReference type="PANTHER" id="PTHR43217:SF2">
    <property type="entry name" value="SUCCINATE-SEMIALDEHYDE DEHYDROGENASE [NADP(+)]"/>
    <property type="match status" value="1"/>
</dbReference>
<evidence type="ECO:0000313" key="6">
    <source>
        <dbReference type="Proteomes" id="UP000077829"/>
    </source>
</evidence>
<dbReference type="RefSeq" id="WP_335707177.1">
    <property type="nucleotide sequence ID" value="NZ_CP015600.1"/>
</dbReference>
<dbReference type="PATRIC" id="fig|219572.3.peg.3017"/>
<reference evidence="5 6" key="1">
    <citation type="submission" date="2016-05" db="EMBL/GenBank/DDBJ databases">
        <title>Complete genome sequence of Pseudomonas antarctica PAMC 27494.</title>
        <authorList>
            <person name="Lee J."/>
        </authorList>
    </citation>
    <scope>NUCLEOTIDE SEQUENCE [LARGE SCALE GENOMIC DNA]</scope>
    <source>
        <strain evidence="5 6">PAMC 27494</strain>
    </source>
</reference>
<dbReference type="Gene3D" id="3.40.309.10">
    <property type="entry name" value="Aldehyde Dehydrogenase, Chain A, domain 2"/>
    <property type="match status" value="1"/>
</dbReference>
<feature type="domain" description="Aldehyde dehydrogenase" evidence="4">
    <location>
        <begin position="19"/>
        <end position="467"/>
    </location>
</feature>
<organism evidence="5 6">
    <name type="scientific">Pseudomonas antarctica</name>
    <dbReference type="NCBI Taxonomy" id="219572"/>
    <lineage>
        <taxon>Bacteria</taxon>
        <taxon>Pseudomonadati</taxon>
        <taxon>Pseudomonadota</taxon>
        <taxon>Gammaproteobacteria</taxon>
        <taxon>Pseudomonadales</taxon>
        <taxon>Pseudomonadaceae</taxon>
        <taxon>Pseudomonas</taxon>
    </lineage>
</organism>
<proteinExistence type="inferred from homology"/>
<dbReference type="FunFam" id="3.40.605.10:FF:000012">
    <property type="entry name" value="NAD-dependent succinate-semialdehyde dehydrogenase"/>
    <property type="match status" value="1"/>
</dbReference>
<evidence type="ECO:0000256" key="2">
    <source>
        <dbReference type="ARBA" id="ARBA00022857"/>
    </source>
</evidence>
<evidence type="ECO:0000256" key="1">
    <source>
        <dbReference type="ARBA" id="ARBA00009986"/>
    </source>
</evidence>